<keyword evidence="1" id="KW-0378">Hydrolase</keyword>
<name>A0AAV4LF20_9BACL</name>
<dbReference type="GO" id="GO:0006281">
    <property type="term" value="P:DNA repair"/>
    <property type="evidence" value="ECO:0007669"/>
    <property type="project" value="TreeGrafter"/>
</dbReference>
<dbReference type="AlphaFoldDB" id="A0AAV4LF20"/>
<dbReference type="EMBL" id="BOQE01000001">
    <property type="protein sequence ID" value="GIM46427.1"/>
    <property type="molecule type" value="Genomic_DNA"/>
</dbReference>
<dbReference type="InterPro" id="IPR050155">
    <property type="entry name" value="HAD-like_hydrolase_sf"/>
</dbReference>
<proteinExistence type="predicted"/>
<protein>
    <submittedName>
        <fullName evidence="1">HAD family hydrolase</fullName>
    </submittedName>
</protein>
<dbReference type="Pfam" id="PF13242">
    <property type="entry name" value="Hydrolase_like"/>
    <property type="match status" value="1"/>
</dbReference>
<dbReference type="Gene3D" id="3.40.50.1000">
    <property type="entry name" value="HAD superfamily/HAD-like"/>
    <property type="match status" value="1"/>
</dbReference>
<evidence type="ECO:0000313" key="2">
    <source>
        <dbReference type="Proteomes" id="UP001057291"/>
    </source>
</evidence>
<organism evidence="1 2">
    <name type="scientific">Collibacillus ludicampi</name>
    <dbReference type="NCBI Taxonomy" id="2771369"/>
    <lineage>
        <taxon>Bacteria</taxon>
        <taxon>Bacillati</taxon>
        <taxon>Bacillota</taxon>
        <taxon>Bacilli</taxon>
        <taxon>Bacillales</taxon>
        <taxon>Alicyclobacillaceae</taxon>
        <taxon>Collibacillus</taxon>
    </lineage>
</organism>
<sequence>MFTMILFDVDGVMLSEERYFDASALTVHELINSPQYLRGRDEFSPQPQEEEIRRIRKEVFADDKVLNFMKSRGINANWDMVFLQFSYQFVRALSFLHKKHAGLVERIAQEGISRDTLRQVGEYLEGSDFAPDYAGFVQTFQASTAQKHELLLYLNTLLTQETGVSAELFSRNSSLWVICQETFQEWYVGDELYEKTTGEKTRQPGKRGFLKDEIAIVNPQAFAAMLAELKDKGVELGIATGRPTLETHVPLEEMGVFSYFNPRRVSTASDVLAAEEQYPERAPLSKPQPFQYLRSFLGADTPLAEIMNYEIPLKNGDEILIVGDSVADFLAARSLGCKFAATLTGLTGQEARAKFEELGADYILNDVLELKQIV</sequence>
<keyword evidence="2" id="KW-1185">Reference proteome</keyword>
<dbReference type="InterPro" id="IPR036412">
    <property type="entry name" value="HAD-like_sf"/>
</dbReference>
<dbReference type="InterPro" id="IPR023214">
    <property type="entry name" value="HAD_sf"/>
</dbReference>
<dbReference type="RefSeq" id="WP_282199530.1">
    <property type="nucleotide sequence ID" value="NZ_BOQE01000001.1"/>
</dbReference>
<dbReference type="SUPFAM" id="SSF56784">
    <property type="entry name" value="HAD-like"/>
    <property type="match status" value="1"/>
</dbReference>
<dbReference type="SFLD" id="SFLDG01129">
    <property type="entry name" value="C1.5:_HAD__Beta-PGM__Phosphata"/>
    <property type="match status" value="1"/>
</dbReference>
<gene>
    <name evidence="1" type="ORF">DNHGIG_19760</name>
</gene>
<dbReference type="GO" id="GO:0008967">
    <property type="term" value="F:phosphoglycolate phosphatase activity"/>
    <property type="evidence" value="ECO:0007669"/>
    <property type="project" value="TreeGrafter"/>
</dbReference>
<comment type="caution">
    <text evidence="1">The sequence shown here is derived from an EMBL/GenBank/DDBJ whole genome shotgun (WGS) entry which is preliminary data.</text>
</comment>
<dbReference type="SFLD" id="SFLDS00003">
    <property type="entry name" value="Haloacid_Dehalogenase"/>
    <property type="match status" value="1"/>
</dbReference>
<evidence type="ECO:0000313" key="1">
    <source>
        <dbReference type="EMBL" id="GIM46427.1"/>
    </source>
</evidence>
<dbReference type="PANTHER" id="PTHR43434">
    <property type="entry name" value="PHOSPHOGLYCOLATE PHOSPHATASE"/>
    <property type="match status" value="1"/>
</dbReference>
<accession>A0AAV4LF20</accession>
<dbReference type="PANTHER" id="PTHR43434:SF1">
    <property type="entry name" value="PHOSPHOGLYCOLATE PHOSPHATASE"/>
    <property type="match status" value="1"/>
</dbReference>
<reference evidence="1" key="1">
    <citation type="journal article" date="2023" name="Int. J. Syst. Evol. Microbiol.">
        <title>Collibacillus ludicampi gen. nov., sp. nov., a new soil bacterium of the family Alicyclobacillaceae.</title>
        <authorList>
            <person name="Jojima T."/>
            <person name="Ioku Y."/>
            <person name="Fukuta Y."/>
            <person name="Shirasaka N."/>
            <person name="Matsumura Y."/>
            <person name="Mori M."/>
        </authorList>
    </citation>
    <scope>NUCLEOTIDE SEQUENCE</scope>
    <source>
        <strain evidence="1">TP075</strain>
    </source>
</reference>
<dbReference type="Proteomes" id="UP001057291">
    <property type="component" value="Unassembled WGS sequence"/>
</dbReference>